<keyword evidence="2" id="KW-1003">Cell membrane</keyword>
<dbReference type="RefSeq" id="XP_065459674.1">
    <property type="nucleotide sequence ID" value="XM_065603602.1"/>
</dbReference>
<dbReference type="Proteomes" id="UP001302367">
    <property type="component" value="Chromosome 9"/>
</dbReference>
<keyword evidence="3" id="KW-1133">Transmembrane helix</keyword>
<evidence type="ECO:0008006" key="6">
    <source>
        <dbReference type="Google" id="ProtNLM"/>
    </source>
</evidence>
<sequence length="152" mass="16017">MIIIFISPSIGVRGDAGIAMLYGTLFFESIIFPSIVALGMKGLGRHSKQGSGFIIAGVIGGAVVPPILGAVSDIRGSNTAYAMSVPLFFFVLAWSFGWCVNFVESYRAPIDAMGVDVAVVEGPGSAVVEEILEGSDLEREKKVKGDVFAEKV</sequence>
<comment type="subcellular location">
    <subcellularLocation>
        <location evidence="1">Cell inner membrane</location>
        <topology evidence="1">Multi-pass membrane protein</topology>
    </subcellularLocation>
</comment>
<feature type="transmembrane region" description="Helical" evidence="3">
    <location>
        <begin position="50"/>
        <end position="68"/>
    </location>
</feature>
<evidence type="ECO:0000256" key="1">
    <source>
        <dbReference type="ARBA" id="ARBA00004429"/>
    </source>
</evidence>
<evidence type="ECO:0000313" key="4">
    <source>
        <dbReference type="EMBL" id="WPB08205.1"/>
    </source>
</evidence>
<dbReference type="GeneID" id="90644891"/>
<organism evidence="4 5">
    <name type="scientific">Cercospora beticola</name>
    <name type="common">Sugarbeet leaf spot fungus</name>
    <dbReference type="NCBI Taxonomy" id="122368"/>
    <lineage>
        <taxon>Eukaryota</taxon>
        <taxon>Fungi</taxon>
        <taxon>Dikarya</taxon>
        <taxon>Ascomycota</taxon>
        <taxon>Pezizomycotina</taxon>
        <taxon>Dothideomycetes</taxon>
        <taxon>Dothideomycetidae</taxon>
        <taxon>Mycosphaerellales</taxon>
        <taxon>Mycosphaerellaceae</taxon>
        <taxon>Cercospora</taxon>
    </lineage>
</organism>
<name>A0ABZ0P9I0_CERBT</name>
<dbReference type="PANTHER" id="PTHR43702">
    <property type="entry name" value="L-FUCOSE-PROTON SYMPORTER"/>
    <property type="match status" value="1"/>
</dbReference>
<keyword evidence="3" id="KW-0812">Transmembrane</keyword>
<evidence type="ECO:0000256" key="2">
    <source>
        <dbReference type="ARBA" id="ARBA00022475"/>
    </source>
</evidence>
<feature type="transmembrane region" description="Helical" evidence="3">
    <location>
        <begin position="16"/>
        <end position="38"/>
    </location>
</feature>
<dbReference type="InterPro" id="IPR050375">
    <property type="entry name" value="MFS_TsgA-like"/>
</dbReference>
<keyword evidence="3" id="KW-0472">Membrane</keyword>
<accession>A0ABZ0P9I0</accession>
<dbReference type="InterPro" id="IPR036259">
    <property type="entry name" value="MFS_trans_sf"/>
</dbReference>
<proteinExistence type="predicted"/>
<dbReference type="Gene3D" id="1.20.1250.20">
    <property type="entry name" value="MFS general substrate transporter like domains"/>
    <property type="match status" value="1"/>
</dbReference>
<keyword evidence="5" id="KW-1185">Reference proteome</keyword>
<evidence type="ECO:0000256" key="3">
    <source>
        <dbReference type="SAM" id="Phobius"/>
    </source>
</evidence>
<feature type="transmembrane region" description="Helical" evidence="3">
    <location>
        <begin position="80"/>
        <end position="103"/>
    </location>
</feature>
<reference evidence="4 5" key="1">
    <citation type="submission" date="2023-09" db="EMBL/GenBank/DDBJ databases">
        <title>Complete-Gapless Cercospora beticola genome.</title>
        <authorList>
            <person name="Wyatt N.A."/>
            <person name="Spanner R.E."/>
            <person name="Bolton M.D."/>
        </authorList>
    </citation>
    <scope>NUCLEOTIDE SEQUENCE [LARGE SCALE GENOMIC DNA]</scope>
    <source>
        <strain evidence="4">Cb09-40</strain>
    </source>
</reference>
<evidence type="ECO:0000313" key="5">
    <source>
        <dbReference type="Proteomes" id="UP001302367"/>
    </source>
</evidence>
<gene>
    <name evidence="4" type="ORF">RHO25_012870</name>
</gene>
<dbReference type="EMBL" id="CP134192">
    <property type="protein sequence ID" value="WPB08205.1"/>
    <property type="molecule type" value="Genomic_DNA"/>
</dbReference>
<dbReference type="PANTHER" id="PTHR43702:SF3">
    <property type="entry name" value="PROTEIN TSGA"/>
    <property type="match status" value="1"/>
</dbReference>
<protein>
    <recommendedName>
        <fullName evidence="6">Major facilitator superfamily (MFS) profile domain-containing protein</fullName>
    </recommendedName>
</protein>